<evidence type="ECO:0000313" key="2">
    <source>
        <dbReference type="EMBL" id="QOQ89230.1"/>
    </source>
</evidence>
<keyword evidence="1" id="KW-0732">Signal</keyword>
<dbReference type="Proteomes" id="UP000595070">
    <property type="component" value="Chromosome"/>
</dbReference>
<gene>
    <name evidence="2" type="ORF">IMC75_01780</name>
</gene>
<organism evidence="2 3">
    <name type="scientific">Campylobacter peloridis</name>
    <dbReference type="NCBI Taxonomy" id="488546"/>
    <lineage>
        <taxon>Bacteria</taxon>
        <taxon>Pseudomonadati</taxon>
        <taxon>Campylobacterota</taxon>
        <taxon>Epsilonproteobacteria</taxon>
        <taxon>Campylobacterales</taxon>
        <taxon>Campylobacteraceae</taxon>
        <taxon>Campylobacter</taxon>
    </lineage>
</organism>
<dbReference type="PROSITE" id="PS51257">
    <property type="entry name" value="PROKAR_LIPOPROTEIN"/>
    <property type="match status" value="1"/>
</dbReference>
<reference evidence="2 3" key="1">
    <citation type="submission" date="2020-10" db="EMBL/GenBank/DDBJ databases">
        <title>Campylobacter and Helicobacter PacBio genomes.</title>
        <authorList>
            <person name="Lane C."/>
        </authorList>
    </citation>
    <scope>NUCLEOTIDE SEQUENCE [LARGE SCALE GENOMIC DNA]</scope>
    <source>
        <strain evidence="2 3">2016D-0074</strain>
    </source>
</reference>
<dbReference type="EMBL" id="CP063079">
    <property type="protein sequence ID" value="QOQ89230.1"/>
    <property type="molecule type" value="Genomic_DNA"/>
</dbReference>
<evidence type="ECO:0000256" key="1">
    <source>
        <dbReference type="SAM" id="SignalP"/>
    </source>
</evidence>
<protein>
    <recommendedName>
        <fullName evidence="4">Lipoprotein</fullName>
    </recommendedName>
</protein>
<dbReference type="RefSeq" id="WP_044599218.1">
    <property type="nucleotide sequence ID" value="NZ_CP063079.1"/>
</dbReference>
<feature type="signal peptide" evidence="1">
    <location>
        <begin position="1"/>
        <end position="19"/>
    </location>
</feature>
<name>A0ABX6TT78_9BACT</name>
<keyword evidence="3" id="KW-1185">Reference proteome</keyword>
<feature type="chain" id="PRO_5045462445" description="Lipoprotein" evidence="1">
    <location>
        <begin position="20"/>
        <end position="178"/>
    </location>
</feature>
<proteinExistence type="predicted"/>
<sequence>MLKNNLLILVFALFISACTGPMQTFIQTNNEGIFLHASKNQSFSIIINNPSKIKTNLETKIIHKLQNLGFVLNKEKSDYTIYINIVDFKKFSYAQRLRSSAARFFYNDFDKIDDVFEVEIENYYLMQANLQVISKYSTQSTSLLARTAYLSDINRAKESLEEKIANQIASFFYIKDGI</sequence>
<evidence type="ECO:0008006" key="4">
    <source>
        <dbReference type="Google" id="ProtNLM"/>
    </source>
</evidence>
<evidence type="ECO:0000313" key="3">
    <source>
        <dbReference type="Proteomes" id="UP000595070"/>
    </source>
</evidence>
<accession>A0ABX6TT78</accession>